<dbReference type="InterPro" id="IPR011009">
    <property type="entry name" value="Kinase-like_dom_sf"/>
</dbReference>
<protein>
    <recommendedName>
        <fullName evidence="3">Altered inheritance of mitochondria protein 9, mitochondrial</fullName>
    </recommendedName>
    <alternativeName>
        <fullName evidence="6">Found in mitochondrial proteome protein 29</fullName>
    </alternativeName>
</protein>
<evidence type="ECO:0000313" key="8">
    <source>
        <dbReference type="EMBL" id="KAE8155282.1"/>
    </source>
</evidence>
<evidence type="ECO:0000256" key="1">
    <source>
        <dbReference type="ARBA" id="ARBA00004173"/>
    </source>
</evidence>
<evidence type="ECO:0000313" key="9">
    <source>
        <dbReference type="Proteomes" id="UP000325780"/>
    </source>
</evidence>
<organism evidence="8 9">
    <name type="scientific">Aspergillus avenaceus</name>
    <dbReference type="NCBI Taxonomy" id="36643"/>
    <lineage>
        <taxon>Eukaryota</taxon>
        <taxon>Fungi</taxon>
        <taxon>Dikarya</taxon>
        <taxon>Ascomycota</taxon>
        <taxon>Pezizomycotina</taxon>
        <taxon>Eurotiomycetes</taxon>
        <taxon>Eurotiomycetidae</taxon>
        <taxon>Eurotiales</taxon>
        <taxon>Aspergillaceae</taxon>
        <taxon>Aspergillus</taxon>
        <taxon>Aspergillus subgen. Circumdati</taxon>
    </lineage>
</organism>
<evidence type="ECO:0000256" key="6">
    <source>
        <dbReference type="ARBA" id="ARBA00031849"/>
    </source>
</evidence>
<comment type="subcellular location">
    <subcellularLocation>
        <location evidence="1">Mitochondrion</location>
    </subcellularLocation>
</comment>
<keyword evidence="5" id="KW-0496">Mitochondrion</keyword>
<dbReference type="EMBL" id="ML742023">
    <property type="protein sequence ID" value="KAE8155282.1"/>
    <property type="molecule type" value="Genomic_DNA"/>
</dbReference>
<dbReference type="InterPro" id="IPR002575">
    <property type="entry name" value="Aminoglycoside_PTrfase"/>
</dbReference>
<dbReference type="Pfam" id="PF01636">
    <property type="entry name" value="APH"/>
    <property type="match status" value="1"/>
</dbReference>
<name>A0A5N6U9J8_ASPAV</name>
<proteinExistence type="inferred from homology"/>
<dbReference type="Proteomes" id="UP000325780">
    <property type="component" value="Unassembled WGS sequence"/>
</dbReference>
<dbReference type="PANTHER" id="PTHR36091:SF1">
    <property type="entry name" value="ALTERED INHERITANCE OF MITOCHONDRIA PROTEIN 9, MITOCHONDRIAL"/>
    <property type="match status" value="1"/>
</dbReference>
<dbReference type="OrthoDB" id="2831558at2759"/>
<dbReference type="InterPro" id="IPR051035">
    <property type="entry name" value="Mito_inheritance_9"/>
</dbReference>
<dbReference type="Gene3D" id="3.90.1200.10">
    <property type="match status" value="1"/>
</dbReference>
<evidence type="ECO:0000256" key="4">
    <source>
        <dbReference type="ARBA" id="ARBA00022946"/>
    </source>
</evidence>
<evidence type="ECO:0000256" key="5">
    <source>
        <dbReference type="ARBA" id="ARBA00023128"/>
    </source>
</evidence>
<evidence type="ECO:0000256" key="2">
    <source>
        <dbReference type="ARBA" id="ARBA00005543"/>
    </source>
</evidence>
<dbReference type="GO" id="GO:0016740">
    <property type="term" value="F:transferase activity"/>
    <property type="evidence" value="ECO:0007669"/>
    <property type="project" value="UniProtKB-KW"/>
</dbReference>
<gene>
    <name evidence="8" type="ORF">BDV25DRAFT_146436</name>
</gene>
<sequence>MCRNPRTPWKRALTTFFQKRIPNQRSQSMSLFSLLRSSGGQSKSHPPELCIERPNGTYENIFEEELYRYTRHRWLFNEERELSKRYLRFNLQHLLDVALKVCEGARYCTKVLKCSEGLRNKAFILTMDNGAEVFAKLPNPNAGPSQFTTASEVATHELLRDVLKVPVPRILAWSSDSANNPVEAEYIISEKAPGIRLGSVWGQWPREAKLKLIAQIVDMENRLTTIPFPRHGCIYFKDDLRSLTGKCEDINIDTSNAGSLSRFSIGPLTSAELWEDSRREMRLDRGPWPDARDYTQALGRNEIAWIQSHARPRMNYYRSSEDNELPSDGIALLTQYMKVAPYLVPPTTDEAATSNVLWHPDLHLDNVFVDPETCEITCIVDWQSACVAPLFYQSDVPRMFRHPRPVREGWVVPERPENFDLLSETEKKMVDEDLESETIHKYYEAQVYKRAPRHWAVLSQSTVRTLRKPVWLVSRMWENQDVFFLRQSLISLANQWHEIFASCQLPCPIEFTDKDYELHSREEDNMDGIGQMLALFRDQGVLPVDGMVNPEDYEIARENNHKFKEIFIGLAKNEEERKLYTKLWPYQG</sequence>
<accession>A0A5N6U9J8</accession>
<reference evidence="8 9" key="1">
    <citation type="submission" date="2019-04" db="EMBL/GenBank/DDBJ databases">
        <title>Friends and foes A comparative genomics study of 23 Aspergillus species from section Flavi.</title>
        <authorList>
            <consortium name="DOE Joint Genome Institute"/>
            <person name="Kjaerbolling I."/>
            <person name="Vesth T."/>
            <person name="Frisvad J.C."/>
            <person name="Nybo J.L."/>
            <person name="Theobald S."/>
            <person name="Kildgaard S."/>
            <person name="Isbrandt T."/>
            <person name="Kuo A."/>
            <person name="Sato A."/>
            <person name="Lyhne E.K."/>
            <person name="Kogle M.E."/>
            <person name="Wiebenga A."/>
            <person name="Kun R.S."/>
            <person name="Lubbers R.J."/>
            <person name="Makela M.R."/>
            <person name="Barry K."/>
            <person name="Chovatia M."/>
            <person name="Clum A."/>
            <person name="Daum C."/>
            <person name="Haridas S."/>
            <person name="He G."/>
            <person name="LaButti K."/>
            <person name="Lipzen A."/>
            <person name="Mondo S."/>
            <person name="Riley R."/>
            <person name="Salamov A."/>
            <person name="Simmons B.A."/>
            <person name="Magnuson J.K."/>
            <person name="Henrissat B."/>
            <person name="Mortensen U.H."/>
            <person name="Larsen T.O."/>
            <person name="Devries R.P."/>
            <person name="Grigoriev I.V."/>
            <person name="Machida M."/>
            <person name="Baker S.E."/>
            <person name="Andersen M.R."/>
        </authorList>
    </citation>
    <scope>NUCLEOTIDE SEQUENCE [LARGE SCALE GENOMIC DNA]</scope>
    <source>
        <strain evidence="8 9">IBT 18842</strain>
    </source>
</reference>
<keyword evidence="4" id="KW-0809">Transit peptide</keyword>
<dbReference type="SUPFAM" id="SSF56112">
    <property type="entry name" value="Protein kinase-like (PK-like)"/>
    <property type="match status" value="1"/>
</dbReference>
<keyword evidence="8" id="KW-0808">Transferase</keyword>
<dbReference type="GO" id="GO:0005739">
    <property type="term" value="C:mitochondrion"/>
    <property type="evidence" value="ECO:0007669"/>
    <property type="project" value="UniProtKB-SubCell"/>
</dbReference>
<keyword evidence="9" id="KW-1185">Reference proteome</keyword>
<comment type="similarity">
    <text evidence="2">Belongs to the AIM9 family.</text>
</comment>
<dbReference type="PANTHER" id="PTHR36091">
    <property type="entry name" value="ALTERED INHERITANCE OF MITOCHONDRIA PROTEIN 9, MITOCHONDRIAL"/>
    <property type="match status" value="1"/>
</dbReference>
<dbReference type="AlphaFoldDB" id="A0A5N6U9J8"/>
<feature type="domain" description="Aminoglycoside phosphotransferase" evidence="7">
    <location>
        <begin position="114"/>
        <end position="392"/>
    </location>
</feature>
<evidence type="ECO:0000256" key="3">
    <source>
        <dbReference type="ARBA" id="ARBA00016197"/>
    </source>
</evidence>
<evidence type="ECO:0000259" key="7">
    <source>
        <dbReference type="Pfam" id="PF01636"/>
    </source>
</evidence>